<dbReference type="PRINTS" id="PR00069">
    <property type="entry name" value="ALDKETRDTASE"/>
</dbReference>
<keyword evidence="1 3" id="KW-0560">Oxidoreductase</keyword>
<accession>A0A231H7J7</accession>
<evidence type="ECO:0000256" key="1">
    <source>
        <dbReference type="ARBA" id="ARBA00023002"/>
    </source>
</evidence>
<dbReference type="GO" id="GO:0005737">
    <property type="term" value="C:cytoplasm"/>
    <property type="evidence" value="ECO:0007669"/>
    <property type="project" value="TreeGrafter"/>
</dbReference>
<evidence type="ECO:0000313" key="4">
    <source>
        <dbReference type="Proteomes" id="UP000215506"/>
    </source>
</evidence>
<dbReference type="Proteomes" id="UP000215506">
    <property type="component" value="Unassembled WGS sequence"/>
</dbReference>
<dbReference type="InterPro" id="IPR023210">
    <property type="entry name" value="NADP_OxRdtase_dom"/>
</dbReference>
<organism evidence="3 4">
    <name type="scientific">Nocardia cerradoensis</name>
    <dbReference type="NCBI Taxonomy" id="85688"/>
    <lineage>
        <taxon>Bacteria</taxon>
        <taxon>Bacillati</taxon>
        <taxon>Actinomycetota</taxon>
        <taxon>Actinomycetes</taxon>
        <taxon>Mycobacteriales</taxon>
        <taxon>Nocardiaceae</taxon>
        <taxon>Nocardia</taxon>
    </lineage>
</organism>
<dbReference type="PANTHER" id="PTHR43625:SF40">
    <property type="entry name" value="ALDO-KETO REDUCTASE YAKC [NADP(+)]"/>
    <property type="match status" value="1"/>
</dbReference>
<dbReference type="EC" id="1.-.-.-" evidence="3"/>
<dbReference type="Pfam" id="PF00248">
    <property type="entry name" value="Aldo_ket_red"/>
    <property type="match status" value="1"/>
</dbReference>
<dbReference type="GO" id="GO:0016491">
    <property type="term" value="F:oxidoreductase activity"/>
    <property type="evidence" value="ECO:0007669"/>
    <property type="project" value="UniProtKB-KW"/>
</dbReference>
<reference evidence="3 4" key="1">
    <citation type="submission" date="2017-07" db="EMBL/GenBank/DDBJ databases">
        <title>First draft Genome Sequence of Nocardia cerradoensis isolated from human infection.</title>
        <authorList>
            <person name="Carrasco G."/>
        </authorList>
    </citation>
    <scope>NUCLEOTIDE SEQUENCE [LARGE SCALE GENOMIC DNA]</scope>
    <source>
        <strain evidence="3 4">CNM20130759</strain>
    </source>
</reference>
<dbReference type="CDD" id="cd19088">
    <property type="entry name" value="AKR_AKR13B1"/>
    <property type="match status" value="1"/>
</dbReference>
<keyword evidence="4" id="KW-1185">Reference proteome</keyword>
<evidence type="ECO:0000313" key="3">
    <source>
        <dbReference type="EMBL" id="OXR44762.1"/>
    </source>
</evidence>
<dbReference type="SUPFAM" id="SSF51430">
    <property type="entry name" value="NAD(P)-linked oxidoreductase"/>
    <property type="match status" value="1"/>
</dbReference>
<name>A0A231H7J7_9NOCA</name>
<protein>
    <submittedName>
        <fullName evidence="3">Putative oxidoreductase</fullName>
        <ecNumber evidence="3">1.-.-.-</ecNumber>
    </submittedName>
</protein>
<comment type="caution">
    <text evidence="3">The sequence shown here is derived from an EMBL/GenBank/DDBJ whole genome shotgun (WGS) entry which is preliminary data.</text>
</comment>
<dbReference type="InterPro" id="IPR050791">
    <property type="entry name" value="Aldo-Keto_reductase"/>
</dbReference>
<sequence>MTVMTQPRDGELAGRAVGRIGYGAMQLESGADGVAVLRRAVELGVGHIDTAGFYGNGSVNALLREALHPYPDDLLLVDKVGAVHTDGGLVPAQQPGQLRAAVEADLRALDAEQLAVVNLRRVDAPPGIVATGDQIVDLDDQLAELTALRDEGKIGAIGLSNVTVEQLRHAAPAGIACVQNLYNLLERDEEPLLAECCSRGIAFVPYFPLGSGFPGRPKVADDDVVRDIAGRLGATPSQVGLAWLLARDPHILLIPGTRSLDHLEQNMAAREVELDAALLAALDSRA</sequence>
<evidence type="ECO:0000259" key="2">
    <source>
        <dbReference type="Pfam" id="PF00248"/>
    </source>
</evidence>
<dbReference type="RefSeq" id="WP_094025471.1">
    <property type="nucleotide sequence ID" value="NZ_NGAF01000005.1"/>
</dbReference>
<dbReference type="Gene3D" id="3.20.20.100">
    <property type="entry name" value="NADP-dependent oxidoreductase domain"/>
    <property type="match status" value="1"/>
</dbReference>
<gene>
    <name evidence="3" type="ORF">B7C42_02716</name>
</gene>
<dbReference type="InterPro" id="IPR020471">
    <property type="entry name" value="AKR"/>
</dbReference>
<dbReference type="EMBL" id="NGAF01000005">
    <property type="protein sequence ID" value="OXR44762.1"/>
    <property type="molecule type" value="Genomic_DNA"/>
</dbReference>
<proteinExistence type="predicted"/>
<dbReference type="PANTHER" id="PTHR43625">
    <property type="entry name" value="AFLATOXIN B1 ALDEHYDE REDUCTASE"/>
    <property type="match status" value="1"/>
</dbReference>
<dbReference type="AlphaFoldDB" id="A0A231H7J7"/>
<dbReference type="InterPro" id="IPR036812">
    <property type="entry name" value="NAD(P)_OxRdtase_dom_sf"/>
</dbReference>
<feature type="domain" description="NADP-dependent oxidoreductase" evidence="2">
    <location>
        <begin position="19"/>
        <end position="284"/>
    </location>
</feature>